<evidence type="ECO:0000313" key="8">
    <source>
        <dbReference type="Proteomes" id="UP001501570"/>
    </source>
</evidence>
<dbReference type="InterPro" id="IPR003961">
    <property type="entry name" value="FN3_dom"/>
</dbReference>
<name>A0ABP9RLN6_9ACTN</name>
<dbReference type="Gene3D" id="2.60.40.10">
    <property type="entry name" value="Immunoglobulins"/>
    <property type="match status" value="2"/>
</dbReference>
<dbReference type="Pfam" id="PF00041">
    <property type="entry name" value="fn3"/>
    <property type="match status" value="1"/>
</dbReference>
<dbReference type="PROSITE" id="PS50853">
    <property type="entry name" value="FN3"/>
    <property type="match status" value="1"/>
</dbReference>
<dbReference type="RefSeq" id="WP_345626337.1">
    <property type="nucleotide sequence ID" value="NZ_BAABJQ010000002.1"/>
</dbReference>
<evidence type="ECO:0000256" key="4">
    <source>
        <dbReference type="SAM" id="Phobius"/>
    </source>
</evidence>
<evidence type="ECO:0000259" key="6">
    <source>
        <dbReference type="PROSITE" id="PS50853"/>
    </source>
</evidence>
<proteinExistence type="predicted"/>
<dbReference type="InterPro" id="IPR029476">
    <property type="entry name" value="DNase_NucA_NucB"/>
</dbReference>
<feature type="transmembrane region" description="Helical" evidence="4">
    <location>
        <begin position="503"/>
        <end position="525"/>
    </location>
</feature>
<keyword evidence="3" id="KW-0624">Polysaccharide degradation</keyword>
<feature type="domain" description="Fibronectin type-III" evidence="6">
    <location>
        <begin position="157"/>
        <end position="249"/>
    </location>
</feature>
<keyword evidence="2" id="KW-0326">Glycosidase</keyword>
<dbReference type="PANTHER" id="PTHR46708:SF2">
    <property type="entry name" value="FIBRONECTIN TYPE-III DOMAIN-CONTAINING PROTEIN"/>
    <property type="match status" value="1"/>
</dbReference>
<sequence length="784" mass="81394">MRHRYLGKAVLAAAVVVSLVATGAWVNPSAAHADVAQPAPGGCAGMTVPEENHSSIRLRVDQPGSGAQVSVDEQGRIAVGGILHKQATMVDVSDEQVATADFTIGPRPDGVAAWAVSWSTGLRPPHLGDNQVCVRAKRDPKRTARILRSFTVVDLIPPSDVPGLTVGEVTSSGAVVSWGAATDNYGLAGYEVSVDGGSPHRTTVGTRSYTVTGLAPSTGHTVSVVAVDLAGNTSKTPATASFATAAPPPPPNANLTITPEEGGATAVWQPDPATDVSYRAFLDGQPIAEFPLDQYCQDANGNPASTCTTQDTISFIIEPLDEGTPYVFRVDALRADGTQSRSISGSFSTTTSASLVPADTRQMDASETSRCAAMGGDFYVASSSRAGVPIPGGSTQIFVGCYKAANDGCIRGFLPPSGNKVINCSDDVTTLLTTVAPPGHGPIISSMDVIPSAGVAKPAFAPSTLIEPITWCEEGACALLLAPAEEAVEVSVLASIAAAASTFLVVTAVGIGIGLVLSALLAILFPTEIGIGGVLEYPISPDTDFDTFDNWGADEGIWYNSLKLYAEVVKTTKELTGTYGLPFAWNDQSDSQLKVAVDEACTAQQSGNFPSGCGTNFAVYVPGGVNYRFRPMNQTGTHIVSAIAGNGGLPQPPGRSVWYYPARSLGGQAAISAGFQRNWFDSDSRFTPNACTGRAAGTTCDEFPFWSTNQAVNLSGLVADIKPVPTTESLPQASDISGFYSQCGVKDNERFIVLPVKPWVDAGGPSFGFRVSDGGASICMAPRP</sequence>
<keyword evidence="2" id="KW-0378">Hydrolase</keyword>
<dbReference type="PANTHER" id="PTHR46708">
    <property type="entry name" value="TENASCIN"/>
    <property type="match status" value="1"/>
</dbReference>
<evidence type="ECO:0000256" key="5">
    <source>
        <dbReference type="SAM" id="SignalP"/>
    </source>
</evidence>
<feature type="chain" id="PRO_5045432631" description="Fibronectin type-III domain-containing protein" evidence="5">
    <location>
        <begin position="24"/>
        <end position="784"/>
    </location>
</feature>
<dbReference type="SUPFAM" id="SSF49265">
    <property type="entry name" value="Fibronectin type III"/>
    <property type="match status" value="1"/>
</dbReference>
<dbReference type="Proteomes" id="UP001501570">
    <property type="component" value="Unassembled WGS sequence"/>
</dbReference>
<protein>
    <recommendedName>
        <fullName evidence="6">Fibronectin type-III domain-containing protein</fullName>
    </recommendedName>
</protein>
<gene>
    <name evidence="7" type="ORF">GCM10023322_08980</name>
</gene>
<organism evidence="7 8">
    <name type="scientific">Rugosimonospora acidiphila</name>
    <dbReference type="NCBI Taxonomy" id="556531"/>
    <lineage>
        <taxon>Bacteria</taxon>
        <taxon>Bacillati</taxon>
        <taxon>Actinomycetota</taxon>
        <taxon>Actinomycetes</taxon>
        <taxon>Micromonosporales</taxon>
        <taxon>Micromonosporaceae</taxon>
        <taxon>Rugosimonospora</taxon>
    </lineage>
</organism>
<dbReference type="CDD" id="cd00063">
    <property type="entry name" value="FN3"/>
    <property type="match status" value="2"/>
</dbReference>
<reference evidence="8" key="1">
    <citation type="journal article" date="2019" name="Int. J. Syst. Evol. Microbiol.">
        <title>The Global Catalogue of Microorganisms (GCM) 10K type strain sequencing project: providing services to taxonomists for standard genome sequencing and annotation.</title>
        <authorList>
            <consortium name="The Broad Institute Genomics Platform"/>
            <consortium name="The Broad Institute Genome Sequencing Center for Infectious Disease"/>
            <person name="Wu L."/>
            <person name="Ma J."/>
        </authorList>
    </citation>
    <scope>NUCLEOTIDE SEQUENCE [LARGE SCALE GENOMIC DNA]</scope>
    <source>
        <strain evidence="8">JCM 18304</strain>
    </source>
</reference>
<keyword evidence="5" id="KW-0732">Signal</keyword>
<dbReference type="EMBL" id="BAABJQ010000002">
    <property type="protein sequence ID" value="GAA5179327.1"/>
    <property type="molecule type" value="Genomic_DNA"/>
</dbReference>
<keyword evidence="1" id="KW-0677">Repeat</keyword>
<dbReference type="SMART" id="SM00060">
    <property type="entry name" value="FN3"/>
    <property type="match status" value="2"/>
</dbReference>
<evidence type="ECO:0000313" key="7">
    <source>
        <dbReference type="EMBL" id="GAA5179327.1"/>
    </source>
</evidence>
<dbReference type="InterPro" id="IPR013783">
    <property type="entry name" value="Ig-like_fold"/>
</dbReference>
<evidence type="ECO:0000256" key="3">
    <source>
        <dbReference type="ARBA" id="ARBA00023326"/>
    </source>
</evidence>
<feature type="signal peptide" evidence="5">
    <location>
        <begin position="1"/>
        <end position="23"/>
    </location>
</feature>
<dbReference type="Pfam" id="PF14040">
    <property type="entry name" value="DNase_NucA_NucB"/>
    <property type="match status" value="1"/>
</dbReference>
<evidence type="ECO:0000256" key="1">
    <source>
        <dbReference type="ARBA" id="ARBA00022737"/>
    </source>
</evidence>
<keyword evidence="8" id="KW-1185">Reference proteome</keyword>
<keyword evidence="3" id="KW-0119">Carbohydrate metabolism</keyword>
<dbReference type="PROSITE" id="PS50012">
    <property type="entry name" value="RCC1_3"/>
    <property type="match status" value="1"/>
</dbReference>
<keyword evidence="4" id="KW-0812">Transmembrane</keyword>
<dbReference type="InterPro" id="IPR000408">
    <property type="entry name" value="Reg_chr_condens"/>
</dbReference>
<keyword evidence="4" id="KW-0472">Membrane</keyword>
<dbReference type="InterPro" id="IPR050991">
    <property type="entry name" value="ECM_Regulatory_Proteins"/>
</dbReference>
<dbReference type="InterPro" id="IPR036116">
    <property type="entry name" value="FN3_sf"/>
</dbReference>
<accession>A0ABP9RLN6</accession>
<keyword evidence="4" id="KW-1133">Transmembrane helix</keyword>
<comment type="caution">
    <text evidence="7">The sequence shown here is derived from an EMBL/GenBank/DDBJ whole genome shotgun (WGS) entry which is preliminary data.</text>
</comment>
<evidence type="ECO:0000256" key="2">
    <source>
        <dbReference type="ARBA" id="ARBA00023295"/>
    </source>
</evidence>